<sequence length="347" mass="40649">MKEILEIRYSLFLTFVFVFLFMNVAIVFGQEKKTKDTSNFVFYPDKIMLRANLSTQADSYVLQDKMAGDLFLETNTNYKLFLSVDYKFIGFSYGFYPYFFDGNNDDDIKGKSSYSDYNFRFFLGKWLQTVQYSKTRGYYVENTIDFNPDWVEGKDPYILFPNLKNEQYGMSTSYIFNPKFSLKSIYSFTEWQKESAGSFIPTLAYDYNKIYFNANGTQSAQKEYDVRIAASYFYNFIIHKRFYIAPNLSPSIGVKFMDFKSSASGVQETENGTYFTKYLEGGLKIGYNTERILFGASFNFNESWYNETKTKVISNGKGYGFLYFGYRFDAPDFIKKPVDIINDKMKL</sequence>
<gene>
    <name evidence="1" type="ORF">C3L50_14635</name>
</gene>
<organism evidence="1 2">
    <name type="scientific">Flavobacterium alvei</name>
    <dbReference type="NCBI Taxonomy" id="2080416"/>
    <lineage>
        <taxon>Bacteria</taxon>
        <taxon>Pseudomonadati</taxon>
        <taxon>Bacteroidota</taxon>
        <taxon>Flavobacteriia</taxon>
        <taxon>Flavobacteriales</taxon>
        <taxon>Flavobacteriaceae</taxon>
        <taxon>Flavobacterium</taxon>
    </lineage>
</organism>
<dbReference type="AlphaFoldDB" id="A0A2S5A4P0"/>
<comment type="caution">
    <text evidence="1">The sequence shown here is derived from an EMBL/GenBank/DDBJ whole genome shotgun (WGS) entry which is preliminary data.</text>
</comment>
<dbReference type="EMBL" id="PQVG01000009">
    <property type="protein sequence ID" value="POY37257.1"/>
    <property type="molecule type" value="Genomic_DNA"/>
</dbReference>
<dbReference type="Pfam" id="PF14391">
    <property type="entry name" value="DUF4421"/>
    <property type="match status" value="1"/>
</dbReference>
<keyword evidence="2" id="KW-1185">Reference proteome</keyword>
<evidence type="ECO:0008006" key="3">
    <source>
        <dbReference type="Google" id="ProtNLM"/>
    </source>
</evidence>
<accession>A0A2S5A4P0</accession>
<dbReference type="OrthoDB" id="669053at2"/>
<evidence type="ECO:0000313" key="1">
    <source>
        <dbReference type="EMBL" id="POY37257.1"/>
    </source>
</evidence>
<dbReference type="RefSeq" id="WP_103806930.1">
    <property type="nucleotide sequence ID" value="NZ_PQVG01000009.1"/>
</dbReference>
<reference evidence="1 2" key="1">
    <citation type="submission" date="2018-01" db="EMBL/GenBank/DDBJ databases">
        <authorList>
            <person name="Gaut B.S."/>
            <person name="Morton B.R."/>
            <person name="Clegg M.T."/>
            <person name="Duvall M.R."/>
        </authorList>
    </citation>
    <scope>NUCLEOTIDE SEQUENCE [LARGE SCALE GENOMIC DNA]</scope>
    <source>
        <strain evidence="1 2">HR-AY</strain>
    </source>
</reference>
<evidence type="ECO:0000313" key="2">
    <source>
        <dbReference type="Proteomes" id="UP000237310"/>
    </source>
</evidence>
<dbReference type="Proteomes" id="UP000237310">
    <property type="component" value="Unassembled WGS sequence"/>
</dbReference>
<proteinExistence type="predicted"/>
<name>A0A2S5A4P0_9FLAO</name>
<dbReference type="InterPro" id="IPR025535">
    <property type="entry name" value="DUF4421"/>
</dbReference>
<protein>
    <recommendedName>
        <fullName evidence="3">DUF4421 domain-containing protein</fullName>
    </recommendedName>
</protein>